<organism evidence="3 4">
    <name type="scientific">Streptomyces boetiae</name>
    <dbReference type="NCBI Taxonomy" id="3075541"/>
    <lineage>
        <taxon>Bacteria</taxon>
        <taxon>Bacillati</taxon>
        <taxon>Actinomycetota</taxon>
        <taxon>Actinomycetes</taxon>
        <taxon>Kitasatosporales</taxon>
        <taxon>Streptomycetaceae</taxon>
        <taxon>Streptomyces</taxon>
    </lineage>
</organism>
<gene>
    <name evidence="3" type="ORF">RM780_22040</name>
</gene>
<evidence type="ECO:0000256" key="1">
    <source>
        <dbReference type="SAM" id="MobiDB-lite"/>
    </source>
</evidence>
<reference evidence="4" key="1">
    <citation type="submission" date="2023-07" db="EMBL/GenBank/DDBJ databases">
        <title>30 novel species of actinomycetes from the DSMZ collection.</title>
        <authorList>
            <person name="Nouioui I."/>
        </authorList>
    </citation>
    <scope>NUCLEOTIDE SEQUENCE [LARGE SCALE GENOMIC DNA]</scope>
    <source>
        <strain evidence="4">DSM 44917</strain>
    </source>
</reference>
<feature type="compositionally biased region" description="Low complexity" evidence="1">
    <location>
        <begin position="91"/>
        <end position="101"/>
    </location>
</feature>
<dbReference type="RefSeq" id="WP_311632583.1">
    <property type="nucleotide sequence ID" value="NZ_JAVREN010000042.1"/>
</dbReference>
<proteinExistence type="predicted"/>
<keyword evidence="4" id="KW-1185">Reference proteome</keyword>
<feature type="region of interest" description="Disordered" evidence="1">
    <location>
        <begin position="78"/>
        <end position="101"/>
    </location>
</feature>
<dbReference type="Pfam" id="PF04149">
    <property type="entry name" value="DUF397"/>
    <property type="match status" value="1"/>
</dbReference>
<comment type="caution">
    <text evidence="3">The sequence shown here is derived from an EMBL/GenBank/DDBJ whole genome shotgun (WGS) entry which is preliminary data.</text>
</comment>
<accession>A0ABU2LDG5</accession>
<feature type="domain" description="DUF397" evidence="2">
    <location>
        <begin position="16"/>
        <end position="68"/>
    </location>
</feature>
<dbReference type="Proteomes" id="UP001183388">
    <property type="component" value="Unassembled WGS sequence"/>
</dbReference>
<evidence type="ECO:0000313" key="4">
    <source>
        <dbReference type="Proteomes" id="UP001183388"/>
    </source>
</evidence>
<dbReference type="EMBL" id="JAVREN010000042">
    <property type="protein sequence ID" value="MDT0309618.1"/>
    <property type="molecule type" value="Genomic_DNA"/>
</dbReference>
<evidence type="ECO:0000259" key="2">
    <source>
        <dbReference type="Pfam" id="PF04149"/>
    </source>
</evidence>
<protein>
    <submittedName>
        <fullName evidence="3">DUF397 domain-containing protein</fullName>
    </submittedName>
</protein>
<dbReference type="InterPro" id="IPR007278">
    <property type="entry name" value="DUF397"/>
</dbReference>
<name>A0ABU2LDG5_9ACTN</name>
<evidence type="ECO:0000313" key="3">
    <source>
        <dbReference type="EMBL" id="MDT0309618.1"/>
    </source>
</evidence>
<sequence>MARMYRIDAEQAARLDWIRAEVEDGSDEHCFEVAAGEGDLIHIRQTDEPEKIVTTTQAKWNAFVLGVRNEEFDHFIEGLGGFEAGPPAPAGPAARTEGPAE</sequence>